<dbReference type="RefSeq" id="XP_022457322.1">
    <property type="nucleotide sequence ID" value="XM_022603441.1"/>
</dbReference>
<feature type="region of interest" description="Disordered" evidence="6">
    <location>
        <begin position="571"/>
        <end position="595"/>
    </location>
</feature>
<feature type="domain" description="Xylanolytic transcriptional activator regulatory" evidence="8">
    <location>
        <begin position="103"/>
        <end position="356"/>
    </location>
</feature>
<dbReference type="AlphaFoldDB" id="W6MTY1"/>
<reference evidence="9" key="1">
    <citation type="submission" date="2013-12" db="EMBL/GenBank/DDBJ databases">
        <authorList>
            <person name="Genoscope - CEA"/>
        </authorList>
    </citation>
    <scope>NUCLEOTIDE SEQUENCE</scope>
    <source>
        <strain evidence="9">CBS 1993</strain>
    </source>
</reference>
<dbReference type="STRING" id="1382522.W6MTY1"/>
<evidence type="ECO:0000256" key="1">
    <source>
        <dbReference type="ARBA" id="ARBA00004123"/>
    </source>
</evidence>
<dbReference type="EMBL" id="HG793126">
    <property type="protein sequence ID" value="CDK25310.1"/>
    <property type="molecule type" value="Genomic_DNA"/>
</dbReference>
<proteinExistence type="predicted"/>
<dbReference type="InterPro" id="IPR007219">
    <property type="entry name" value="XnlR_reg_dom"/>
</dbReference>
<dbReference type="PANTHER" id="PTHR47338">
    <property type="entry name" value="ZN(II)2CYS6 TRANSCRIPTION FACTOR (EUROFUNG)-RELATED"/>
    <property type="match status" value="1"/>
</dbReference>
<keyword evidence="2" id="KW-0479">Metal-binding</keyword>
<dbReference type="OrthoDB" id="39175at2759"/>
<evidence type="ECO:0000256" key="2">
    <source>
        <dbReference type="ARBA" id="ARBA00022723"/>
    </source>
</evidence>
<keyword evidence="3" id="KW-0805">Transcription regulation</keyword>
<sequence length="631" mass="72341">MRVTLVSIFLEFAMMARKSKCVHEGTAPCRFCSLKGNRCVLELPHRVKLGAHSTKPAKSYDSPRQTPATFNWHEEIDEPPRDEAPSSKVSKETLREAIERISYIFPEFFFIHKPSLLFSADGQNSLISNTILALCGFFAPIENDPFLGLSSPQVRDEVYSKYVLEKIFFLDGGLLLSTPKLEVAQSLLMMSIHEWGKGRNYSSWMVYGISTKILQALEFHNATETTKNAYEYEVLIRTFWSSFCVDRIISSGKNRSYTYLIKDVAHVPLPSPDADFMYMNPEDSHVAVISDITLANFSQIPLAERNQILIYYIKIFQIWGDISKWLFNGGRRTEQKDPWAEDSFVFQSFIALKEWKELLPSSFQWSVHAFRVNQTVKTHVLFATTHLVYNLCIIYLNREYIPFLPHSTPFPQGPYEPPLLNPPTDPEYWKIHASDLFAAAKNMALIASQLEALNDPVEGIQDVPFLSNCYFFCATVCLYACKFPWLNPENNPEEHEFFANELMSYLQKRIGISPLSANWLTVLDQLKELYGFVTHDLERARRLNIGRDYFLKLEDSVQAVNSDVPPPIRDVPGVGDYLRKEESNNKRPGSVPMMEDYSHRRAPESSDLFLIGSDQSAHEFLTLFLQTITTT</sequence>
<dbReference type="HOGENOM" id="CLU_433495_0_0_1"/>
<dbReference type="GeneID" id="34518710"/>
<dbReference type="GO" id="GO:0005634">
    <property type="term" value="C:nucleus"/>
    <property type="evidence" value="ECO:0007669"/>
    <property type="project" value="UniProtKB-SubCell"/>
</dbReference>
<keyword evidence="5" id="KW-0539">Nucleus</keyword>
<organism evidence="9 10">
    <name type="scientific">Kuraishia capsulata CBS 1993</name>
    <dbReference type="NCBI Taxonomy" id="1382522"/>
    <lineage>
        <taxon>Eukaryota</taxon>
        <taxon>Fungi</taxon>
        <taxon>Dikarya</taxon>
        <taxon>Ascomycota</taxon>
        <taxon>Saccharomycotina</taxon>
        <taxon>Pichiomycetes</taxon>
        <taxon>Pichiales</taxon>
        <taxon>Pichiaceae</taxon>
        <taxon>Kuraishia</taxon>
    </lineage>
</organism>
<evidence type="ECO:0000259" key="8">
    <source>
        <dbReference type="Pfam" id="PF04082"/>
    </source>
</evidence>
<dbReference type="InterPro" id="IPR050815">
    <property type="entry name" value="TF_fung"/>
</dbReference>
<protein>
    <recommendedName>
        <fullName evidence="8">Xylanolytic transcriptional activator regulatory domain-containing protein</fullName>
    </recommendedName>
</protein>
<dbReference type="CDD" id="cd12148">
    <property type="entry name" value="fungal_TF_MHR"/>
    <property type="match status" value="1"/>
</dbReference>
<dbReference type="Proteomes" id="UP000019384">
    <property type="component" value="Unassembled WGS sequence"/>
</dbReference>
<keyword evidence="10" id="KW-1185">Reference proteome</keyword>
<reference evidence="9" key="2">
    <citation type="submission" date="2014-02" db="EMBL/GenBank/DDBJ databases">
        <title>Complete DNA sequence of /Kuraishia capsulata/ illustrates novel genomic features among budding yeasts (/Saccharomycotina/).</title>
        <authorList>
            <person name="Morales L."/>
            <person name="Noel B."/>
            <person name="Porcel B."/>
            <person name="Marcet-Houben M."/>
            <person name="Hullo M-F."/>
            <person name="Sacerdot C."/>
            <person name="Tekaia F."/>
            <person name="Leh-Louis V."/>
            <person name="Despons L."/>
            <person name="Khanna V."/>
            <person name="Aury J-M."/>
            <person name="Barbe V."/>
            <person name="Couloux A."/>
            <person name="Labadie K."/>
            <person name="Pelletier E."/>
            <person name="Souciet J-L."/>
            <person name="Boekhout T."/>
            <person name="Gabaldon T."/>
            <person name="Wincker P."/>
            <person name="Dujon B."/>
        </authorList>
    </citation>
    <scope>NUCLEOTIDE SEQUENCE</scope>
    <source>
        <strain evidence="9">CBS 1993</strain>
    </source>
</reference>
<evidence type="ECO:0000313" key="10">
    <source>
        <dbReference type="Proteomes" id="UP000019384"/>
    </source>
</evidence>
<dbReference type="GO" id="GO:0008270">
    <property type="term" value="F:zinc ion binding"/>
    <property type="evidence" value="ECO:0007669"/>
    <property type="project" value="InterPro"/>
</dbReference>
<dbReference type="GO" id="GO:0003677">
    <property type="term" value="F:DNA binding"/>
    <property type="evidence" value="ECO:0007669"/>
    <property type="project" value="InterPro"/>
</dbReference>
<accession>W6MTY1</accession>
<keyword evidence="4" id="KW-0804">Transcription</keyword>
<dbReference type="Pfam" id="PF04082">
    <property type="entry name" value="Fungal_trans"/>
    <property type="match status" value="1"/>
</dbReference>
<dbReference type="GO" id="GO:0000981">
    <property type="term" value="F:DNA-binding transcription factor activity, RNA polymerase II-specific"/>
    <property type="evidence" value="ECO:0007669"/>
    <property type="project" value="InterPro"/>
</dbReference>
<dbReference type="GO" id="GO:0006351">
    <property type="term" value="P:DNA-templated transcription"/>
    <property type="evidence" value="ECO:0007669"/>
    <property type="project" value="InterPro"/>
</dbReference>
<evidence type="ECO:0000313" key="9">
    <source>
        <dbReference type="EMBL" id="CDK25310.1"/>
    </source>
</evidence>
<evidence type="ECO:0000256" key="3">
    <source>
        <dbReference type="ARBA" id="ARBA00023015"/>
    </source>
</evidence>
<evidence type="ECO:0000256" key="7">
    <source>
        <dbReference type="SAM" id="SignalP"/>
    </source>
</evidence>
<evidence type="ECO:0000256" key="6">
    <source>
        <dbReference type="SAM" id="MobiDB-lite"/>
    </source>
</evidence>
<evidence type="ECO:0000256" key="5">
    <source>
        <dbReference type="ARBA" id="ARBA00023242"/>
    </source>
</evidence>
<gene>
    <name evidence="9" type="ORF">KUCA_T00001279001</name>
</gene>
<dbReference type="PANTHER" id="PTHR47338:SF5">
    <property type="entry name" value="ZN(II)2CYS6 TRANSCRIPTION FACTOR (EUROFUNG)"/>
    <property type="match status" value="1"/>
</dbReference>
<keyword evidence="7" id="KW-0732">Signal</keyword>
<comment type="subcellular location">
    <subcellularLocation>
        <location evidence="1">Nucleus</location>
    </subcellularLocation>
</comment>
<name>W6MTY1_9ASCO</name>
<feature type="signal peptide" evidence="7">
    <location>
        <begin position="1"/>
        <end position="21"/>
    </location>
</feature>
<feature type="chain" id="PRO_5004880777" description="Xylanolytic transcriptional activator regulatory domain-containing protein" evidence="7">
    <location>
        <begin position="22"/>
        <end position="631"/>
    </location>
</feature>
<evidence type="ECO:0000256" key="4">
    <source>
        <dbReference type="ARBA" id="ARBA00023163"/>
    </source>
</evidence>